<gene>
    <name evidence="2" type="ORF">BWQ96_02869</name>
</gene>
<evidence type="ECO:0000256" key="1">
    <source>
        <dbReference type="SAM" id="MobiDB-lite"/>
    </source>
</evidence>
<evidence type="ECO:0000313" key="2">
    <source>
        <dbReference type="EMBL" id="PXF47389.1"/>
    </source>
</evidence>
<proteinExistence type="predicted"/>
<keyword evidence="3" id="KW-1185">Reference proteome</keyword>
<reference evidence="2 3" key="1">
    <citation type="journal article" date="2018" name="Mol. Biol. Evol.">
        <title>Analysis of the draft genome of the red seaweed Gracilariopsis chorda provides insights into genome size evolution in Rhodophyta.</title>
        <authorList>
            <person name="Lee J."/>
            <person name="Yang E.C."/>
            <person name="Graf L."/>
            <person name="Yang J.H."/>
            <person name="Qiu H."/>
            <person name="Zel Zion U."/>
            <person name="Chan C.X."/>
            <person name="Stephens T.G."/>
            <person name="Weber A.P.M."/>
            <person name="Boo G.H."/>
            <person name="Boo S.M."/>
            <person name="Kim K.M."/>
            <person name="Shin Y."/>
            <person name="Jung M."/>
            <person name="Lee S.J."/>
            <person name="Yim H.S."/>
            <person name="Lee J.H."/>
            <person name="Bhattacharya D."/>
            <person name="Yoon H.S."/>
        </authorList>
    </citation>
    <scope>NUCLEOTIDE SEQUENCE [LARGE SCALE GENOMIC DNA]</scope>
    <source>
        <strain evidence="2 3">SKKU-2015</strain>
        <tissue evidence="2">Whole body</tissue>
    </source>
</reference>
<sequence length="70" mass="8204">MNRMKANENLLQNRSLSKEKRRKLREQQRMLSGVIDLIYSDPKESKDSNTLAVLLRIVAARENPEEYSEV</sequence>
<protein>
    <recommendedName>
        <fullName evidence="4">BHLH domain-containing protein</fullName>
    </recommendedName>
</protein>
<dbReference type="OrthoDB" id="10601271at2759"/>
<feature type="region of interest" description="Disordered" evidence="1">
    <location>
        <begin position="1"/>
        <end position="25"/>
    </location>
</feature>
<comment type="caution">
    <text evidence="2">The sequence shown here is derived from an EMBL/GenBank/DDBJ whole genome shotgun (WGS) entry which is preliminary data.</text>
</comment>
<evidence type="ECO:0000313" key="3">
    <source>
        <dbReference type="Proteomes" id="UP000247409"/>
    </source>
</evidence>
<evidence type="ECO:0008006" key="4">
    <source>
        <dbReference type="Google" id="ProtNLM"/>
    </source>
</evidence>
<dbReference type="AlphaFoldDB" id="A0A2V3IZ70"/>
<dbReference type="Proteomes" id="UP000247409">
    <property type="component" value="Unassembled WGS sequence"/>
</dbReference>
<dbReference type="EMBL" id="NBIV01000025">
    <property type="protein sequence ID" value="PXF47389.1"/>
    <property type="molecule type" value="Genomic_DNA"/>
</dbReference>
<accession>A0A2V3IZ70</accession>
<name>A0A2V3IZ70_9FLOR</name>
<organism evidence="2 3">
    <name type="scientific">Gracilariopsis chorda</name>
    <dbReference type="NCBI Taxonomy" id="448386"/>
    <lineage>
        <taxon>Eukaryota</taxon>
        <taxon>Rhodophyta</taxon>
        <taxon>Florideophyceae</taxon>
        <taxon>Rhodymeniophycidae</taxon>
        <taxon>Gracilariales</taxon>
        <taxon>Gracilariaceae</taxon>
        <taxon>Gracilariopsis</taxon>
    </lineage>
</organism>